<dbReference type="PANTHER" id="PTHR46382">
    <property type="entry name" value="PHOSPHATIDATE CYTIDYLYLTRANSFERASE"/>
    <property type="match status" value="1"/>
</dbReference>
<reference evidence="26" key="1">
    <citation type="submission" date="2011-12" db="EMBL/GenBank/DDBJ databases">
        <title>Complete sequence of Clostridium clariflavum DSM 19732.</title>
        <authorList>
            <consortium name="US DOE Joint Genome Institute"/>
            <person name="Lucas S."/>
            <person name="Han J."/>
            <person name="Lapidus A."/>
            <person name="Cheng J.-F."/>
            <person name="Goodwin L."/>
            <person name="Pitluck S."/>
            <person name="Peters L."/>
            <person name="Teshima H."/>
            <person name="Detter J.C."/>
            <person name="Han C."/>
            <person name="Tapia R."/>
            <person name="Land M."/>
            <person name="Hauser L."/>
            <person name="Kyrpides N."/>
            <person name="Ivanova N."/>
            <person name="Pagani I."/>
            <person name="Kitzmiller T."/>
            <person name="Lynd L."/>
            <person name="Izquierdo J."/>
            <person name="Woyke T."/>
        </authorList>
    </citation>
    <scope>NUCLEOTIDE SEQUENCE [LARGE SCALE GENOMIC DNA]</scope>
    <source>
        <strain evidence="26">DSM 19732 / NBRC 101661 / EBR45</strain>
    </source>
</reference>
<evidence type="ECO:0000256" key="14">
    <source>
        <dbReference type="ARBA" id="ARBA00023098"/>
    </source>
</evidence>
<dbReference type="STRING" id="720554.Clocl_2461"/>
<dbReference type="Proteomes" id="UP000005435">
    <property type="component" value="Chromosome"/>
</dbReference>
<feature type="transmembrane region" description="Helical" evidence="24">
    <location>
        <begin position="12"/>
        <end position="35"/>
    </location>
</feature>
<keyword evidence="16" id="KW-0594">Phospholipid biosynthesis</keyword>
<keyword evidence="9" id="KW-0444">Lipid biosynthesis</keyword>
<evidence type="ECO:0000256" key="13">
    <source>
        <dbReference type="ARBA" id="ARBA00022989"/>
    </source>
</evidence>
<evidence type="ECO:0000256" key="21">
    <source>
        <dbReference type="ARBA" id="ARBA00032396"/>
    </source>
</evidence>
<dbReference type="EMBL" id="CP003065">
    <property type="protein sequence ID" value="AEV69036.1"/>
    <property type="molecule type" value="Genomic_DNA"/>
</dbReference>
<keyword evidence="10" id="KW-0808">Transferase</keyword>
<proteinExistence type="inferred from homology"/>
<evidence type="ECO:0000256" key="9">
    <source>
        <dbReference type="ARBA" id="ARBA00022516"/>
    </source>
</evidence>
<evidence type="ECO:0000256" key="11">
    <source>
        <dbReference type="ARBA" id="ARBA00022692"/>
    </source>
</evidence>
<feature type="transmembrane region" description="Helical" evidence="24">
    <location>
        <begin position="143"/>
        <end position="164"/>
    </location>
</feature>
<feature type="transmembrane region" description="Helical" evidence="24">
    <location>
        <begin position="113"/>
        <end position="136"/>
    </location>
</feature>
<organism evidence="25 26">
    <name type="scientific">Acetivibrio clariflavus (strain DSM 19732 / NBRC 101661 / EBR45)</name>
    <name type="common">Clostridium clariflavum</name>
    <dbReference type="NCBI Taxonomy" id="720554"/>
    <lineage>
        <taxon>Bacteria</taxon>
        <taxon>Bacillati</taxon>
        <taxon>Bacillota</taxon>
        <taxon>Clostridia</taxon>
        <taxon>Eubacteriales</taxon>
        <taxon>Oscillospiraceae</taxon>
        <taxon>Acetivibrio</taxon>
    </lineage>
</organism>
<evidence type="ECO:0000256" key="18">
    <source>
        <dbReference type="ARBA" id="ARBA00029893"/>
    </source>
</evidence>
<comment type="pathway">
    <text evidence="4">Lipid metabolism.</text>
</comment>
<keyword evidence="13 24" id="KW-1133">Transmembrane helix</keyword>
<evidence type="ECO:0000256" key="24">
    <source>
        <dbReference type="SAM" id="Phobius"/>
    </source>
</evidence>
<dbReference type="GO" id="GO:0004605">
    <property type="term" value="F:phosphatidate cytidylyltransferase activity"/>
    <property type="evidence" value="ECO:0007669"/>
    <property type="project" value="UniProtKB-EC"/>
</dbReference>
<dbReference type="HOGENOM" id="CLU_037294_2_1_9"/>
<evidence type="ECO:0000256" key="20">
    <source>
        <dbReference type="ARBA" id="ARBA00032253"/>
    </source>
</evidence>
<dbReference type="EC" id="2.7.7.41" evidence="6"/>
<sequence precursor="true">MKVRIASGIAGIVLLLIVVWSGKLVLGLSVFLLSVLGLIEFYSAVSKAGYKPVKFIGYIASLYMFLVCSRDSLKSIGIDVQFLYSYRSGFLAVFSVMLVLFCYIIFLNNKYNIFDISVTVFSIFYIVFLFSFVVLVRNMVSGFYYVWLVFIGAFATDTFAYFSGYLFGKHKLLPEISPKKTVEGSIGGIVGCAAVMGGYGLYLNSVGIDNISMAHYIVLGLLCGVISQIGDWAASAIKRHVKIKDYGNIMPGHGGVLDRFDSILFTAPVVYFYLSFLIF</sequence>
<dbReference type="GO" id="GO:0016024">
    <property type="term" value="P:CDP-diacylglycerol biosynthetic process"/>
    <property type="evidence" value="ECO:0007669"/>
    <property type="project" value="TreeGrafter"/>
</dbReference>
<keyword evidence="26" id="KW-1185">Reference proteome</keyword>
<evidence type="ECO:0000256" key="5">
    <source>
        <dbReference type="ARBA" id="ARBA00010185"/>
    </source>
</evidence>
<comment type="pathway">
    <text evidence="3">Phospholipid metabolism; CDP-diacylglycerol biosynthesis; CDP-diacylglycerol from sn-glycerol 3-phosphate: step 3/3.</text>
</comment>
<dbReference type="AlphaFoldDB" id="G8LZU6"/>
<evidence type="ECO:0000256" key="17">
    <source>
        <dbReference type="ARBA" id="ARBA00023264"/>
    </source>
</evidence>
<evidence type="ECO:0000256" key="23">
    <source>
        <dbReference type="ARBA" id="ARBA00033406"/>
    </source>
</evidence>
<reference evidence="25 26" key="2">
    <citation type="journal article" date="2012" name="Stand. Genomic Sci.">
        <title>Complete Genome Sequence of Clostridium clariflavum DSM 19732.</title>
        <authorList>
            <person name="Izquierdo J.A."/>
            <person name="Goodwin L."/>
            <person name="Davenport K.W."/>
            <person name="Teshima H."/>
            <person name="Bruce D."/>
            <person name="Detter C."/>
            <person name="Tapia R."/>
            <person name="Han S."/>
            <person name="Land M."/>
            <person name="Hauser L."/>
            <person name="Jeffries C.D."/>
            <person name="Han J."/>
            <person name="Pitluck S."/>
            <person name="Nolan M."/>
            <person name="Chen A."/>
            <person name="Huntemann M."/>
            <person name="Mavromatis K."/>
            <person name="Mikhailova N."/>
            <person name="Liolios K."/>
            <person name="Woyke T."/>
            <person name="Lynd L.R."/>
        </authorList>
    </citation>
    <scope>NUCLEOTIDE SEQUENCE [LARGE SCALE GENOMIC DNA]</scope>
    <source>
        <strain evidence="26">DSM 19732 / NBRC 101661 / EBR45</strain>
    </source>
</reference>
<dbReference type="Pfam" id="PF01148">
    <property type="entry name" value="CTP_transf_1"/>
    <property type="match status" value="1"/>
</dbReference>
<evidence type="ECO:0000256" key="8">
    <source>
        <dbReference type="ARBA" id="ARBA00022475"/>
    </source>
</evidence>
<dbReference type="RefSeq" id="WP_014255604.1">
    <property type="nucleotide sequence ID" value="NC_016627.1"/>
</dbReference>
<comment type="subcellular location">
    <subcellularLocation>
        <location evidence="2">Cell membrane</location>
        <topology evidence="2">Multi-pass membrane protein</topology>
    </subcellularLocation>
</comment>
<gene>
    <name evidence="25" type="ordered locus">Clocl_2461</name>
</gene>
<keyword evidence="11 24" id="KW-0812">Transmembrane</keyword>
<comment type="catalytic activity">
    <reaction evidence="1">
        <text>a 1,2-diacyl-sn-glycero-3-phosphate + CTP + H(+) = a CDP-1,2-diacyl-sn-glycerol + diphosphate</text>
        <dbReference type="Rhea" id="RHEA:16229"/>
        <dbReference type="ChEBI" id="CHEBI:15378"/>
        <dbReference type="ChEBI" id="CHEBI:33019"/>
        <dbReference type="ChEBI" id="CHEBI:37563"/>
        <dbReference type="ChEBI" id="CHEBI:58332"/>
        <dbReference type="ChEBI" id="CHEBI:58608"/>
        <dbReference type="EC" id="2.7.7.41"/>
    </reaction>
</comment>
<feature type="transmembrane region" description="Helical" evidence="24">
    <location>
        <begin position="260"/>
        <end position="278"/>
    </location>
</feature>
<evidence type="ECO:0000256" key="22">
    <source>
        <dbReference type="ARBA" id="ARBA00032743"/>
    </source>
</evidence>
<feature type="transmembrane region" description="Helical" evidence="24">
    <location>
        <begin position="184"/>
        <end position="202"/>
    </location>
</feature>
<protein>
    <recommendedName>
        <fullName evidence="7">Phosphatidate cytidylyltransferase</fullName>
        <ecNumber evidence="6">2.7.7.41</ecNumber>
    </recommendedName>
    <alternativeName>
        <fullName evidence="20">CDP-DAG synthase</fullName>
    </alternativeName>
    <alternativeName>
        <fullName evidence="22">CDP-DG synthase</fullName>
    </alternativeName>
    <alternativeName>
        <fullName evidence="18">CDP-diacylglycerol synthase</fullName>
    </alternativeName>
    <alternativeName>
        <fullName evidence="21">CDP-diglyceride pyrophosphorylase</fullName>
    </alternativeName>
    <alternativeName>
        <fullName evidence="23">CDP-diglyceride synthase</fullName>
    </alternativeName>
    <alternativeName>
        <fullName evidence="19">CTP:phosphatidate cytidylyltransferase</fullName>
    </alternativeName>
</protein>
<evidence type="ECO:0000256" key="19">
    <source>
        <dbReference type="ARBA" id="ARBA00031825"/>
    </source>
</evidence>
<evidence type="ECO:0000313" key="25">
    <source>
        <dbReference type="EMBL" id="AEV69036.1"/>
    </source>
</evidence>
<evidence type="ECO:0000313" key="26">
    <source>
        <dbReference type="Proteomes" id="UP000005435"/>
    </source>
</evidence>
<evidence type="ECO:0000256" key="15">
    <source>
        <dbReference type="ARBA" id="ARBA00023136"/>
    </source>
</evidence>
<evidence type="ECO:0000256" key="16">
    <source>
        <dbReference type="ARBA" id="ARBA00023209"/>
    </source>
</evidence>
<keyword evidence="14" id="KW-0443">Lipid metabolism</keyword>
<name>G8LZU6_ACECE</name>
<dbReference type="OrthoDB" id="9799199at2"/>
<evidence type="ECO:0000256" key="1">
    <source>
        <dbReference type="ARBA" id="ARBA00001698"/>
    </source>
</evidence>
<evidence type="ECO:0000256" key="3">
    <source>
        <dbReference type="ARBA" id="ARBA00005119"/>
    </source>
</evidence>
<dbReference type="eggNOG" id="COG4589">
    <property type="taxonomic scope" value="Bacteria"/>
</dbReference>
<evidence type="ECO:0000256" key="6">
    <source>
        <dbReference type="ARBA" id="ARBA00012487"/>
    </source>
</evidence>
<dbReference type="PANTHER" id="PTHR46382:SF1">
    <property type="entry name" value="PHOSPHATIDATE CYTIDYLYLTRANSFERASE"/>
    <property type="match status" value="1"/>
</dbReference>
<keyword evidence="15 24" id="KW-0472">Membrane</keyword>
<evidence type="ECO:0000256" key="4">
    <source>
        <dbReference type="ARBA" id="ARBA00005189"/>
    </source>
</evidence>
<dbReference type="KEGG" id="ccl:Clocl_2461"/>
<feature type="transmembrane region" description="Helical" evidence="24">
    <location>
        <begin position="85"/>
        <end position="107"/>
    </location>
</feature>
<feature type="transmembrane region" description="Helical" evidence="24">
    <location>
        <begin position="214"/>
        <end position="234"/>
    </location>
</feature>
<evidence type="ECO:0000256" key="12">
    <source>
        <dbReference type="ARBA" id="ARBA00022695"/>
    </source>
</evidence>
<keyword evidence="17" id="KW-1208">Phospholipid metabolism</keyword>
<accession>G8LZU6</accession>
<evidence type="ECO:0000256" key="7">
    <source>
        <dbReference type="ARBA" id="ARBA00019373"/>
    </source>
</evidence>
<evidence type="ECO:0000256" key="2">
    <source>
        <dbReference type="ARBA" id="ARBA00004651"/>
    </source>
</evidence>
<keyword evidence="12" id="KW-0548">Nucleotidyltransferase</keyword>
<evidence type="ECO:0000256" key="10">
    <source>
        <dbReference type="ARBA" id="ARBA00022679"/>
    </source>
</evidence>
<feature type="transmembrane region" description="Helical" evidence="24">
    <location>
        <begin position="55"/>
        <end position="73"/>
    </location>
</feature>
<comment type="similarity">
    <text evidence="5">Belongs to the CDS family.</text>
</comment>
<dbReference type="GO" id="GO:0005886">
    <property type="term" value="C:plasma membrane"/>
    <property type="evidence" value="ECO:0007669"/>
    <property type="project" value="UniProtKB-SubCell"/>
</dbReference>
<keyword evidence="8" id="KW-1003">Cell membrane</keyword>